<gene>
    <name evidence="1" type="ORF">PFLmoz3_02565</name>
</gene>
<name>A0A109LIA3_PSEFL</name>
<sequence length="80" mass="8658">MLEHLVVGRTAALGADIGAVHREMHDQFLQGPADGTQGQVAGHHVIAGHLQQRLGHAFEVAAQRTIEDLLARQPRFFAEG</sequence>
<protein>
    <submittedName>
        <fullName evidence="1">Uncharacterized protein</fullName>
    </submittedName>
</protein>
<dbReference type="EMBL" id="LCYA01000066">
    <property type="protein sequence ID" value="KWV87871.1"/>
    <property type="molecule type" value="Genomic_DNA"/>
</dbReference>
<dbReference type="AlphaFoldDB" id="A0A109LIA3"/>
<reference evidence="1 2" key="1">
    <citation type="submission" date="2015-05" db="EMBL/GenBank/DDBJ databases">
        <title>A genomic and transcriptomic approach to investigate the blue pigment phenotype in Pseudomonas fluorescens.</title>
        <authorList>
            <person name="Andreani N.A."/>
            <person name="Cardazzo B."/>
        </authorList>
    </citation>
    <scope>NUCLEOTIDE SEQUENCE [LARGE SCALE GENOMIC DNA]</scope>
    <source>
        <strain evidence="1 2">Ps_22</strain>
    </source>
</reference>
<evidence type="ECO:0000313" key="2">
    <source>
        <dbReference type="Proteomes" id="UP000061348"/>
    </source>
</evidence>
<dbReference type="Proteomes" id="UP000061348">
    <property type="component" value="Unassembled WGS sequence"/>
</dbReference>
<organism evidence="1 2">
    <name type="scientific">Pseudomonas fluorescens</name>
    <dbReference type="NCBI Taxonomy" id="294"/>
    <lineage>
        <taxon>Bacteria</taxon>
        <taxon>Pseudomonadati</taxon>
        <taxon>Pseudomonadota</taxon>
        <taxon>Gammaproteobacteria</taxon>
        <taxon>Pseudomonadales</taxon>
        <taxon>Pseudomonadaceae</taxon>
        <taxon>Pseudomonas</taxon>
    </lineage>
</organism>
<evidence type="ECO:0000313" key="1">
    <source>
        <dbReference type="EMBL" id="KWV87871.1"/>
    </source>
</evidence>
<comment type="caution">
    <text evidence="1">The sequence shown here is derived from an EMBL/GenBank/DDBJ whole genome shotgun (WGS) entry which is preliminary data.</text>
</comment>
<proteinExistence type="predicted"/>
<dbReference type="PATRIC" id="fig|294.194.peg.2839"/>
<accession>A0A109LIA3</accession>